<keyword evidence="2" id="KW-1185">Reference proteome</keyword>
<comment type="caution">
    <text evidence="1">The sequence shown here is derived from an EMBL/GenBank/DDBJ whole genome shotgun (WGS) entry which is preliminary data.</text>
</comment>
<evidence type="ECO:0000313" key="1">
    <source>
        <dbReference type="EMBL" id="KAF9519387.1"/>
    </source>
</evidence>
<dbReference type="InterPro" id="IPR009057">
    <property type="entry name" value="Homeodomain-like_sf"/>
</dbReference>
<accession>A0A9P6B8V4</accession>
<name>A0A9P6B8V4_9AGAM</name>
<dbReference type="EMBL" id="MU128918">
    <property type="protein sequence ID" value="KAF9519387.1"/>
    <property type="molecule type" value="Genomic_DNA"/>
</dbReference>
<evidence type="ECO:0000313" key="2">
    <source>
        <dbReference type="Proteomes" id="UP000886523"/>
    </source>
</evidence>
<organism evidence="1 2">
    <name type="scientific">Hydnum rufescens UP504</name>
    <dbReference type="NCBI Taxonomy" id="1448309"/>
    <lineage>
        <taxon>Eukaryota</taxon>
        <taxon>Fungi</taxon>
        <taxon>Dikarya</taxon>
        <taxon>Basidiomycota</taxon>
        <taxon>Agaricomycotina</taxon>
        <taxon>Agaricomycetes</taxon>
        <taxon>Cantharellales</taxon>
        <taxon>Hydnaceae</taxon>
        <taxon>Hydnum</taxon>
    </lineage>
</organism>
<evidence type="ECO:0008006" key="3">
    <source>
        <dbReference type="Google" id="ProtNLM"/>
    </source>
</evidence>
<dbReference type="OrthoDB" id="3012036at2759"/>
<dbReference type="SUPFAM" id="SSF46689">
    <property type="entry name" value="Homeodomain-like"/>
    <property type="match status" value="1"/>
</dbReference>
<protein>
    <recommendedName>
        <fullName evidence="3">Transposase</fullName>
    </recommendedName>
</protein>
<dbReference type="AlphaFoldDB" id="A0A9P6B8V4"/>
<feature type="non-terminal residue" evidence="1">
    <location>
        <position position="153"/>
    </location>
</feature>
<dbReference type="Proteomes" id="UP000886523">
    <property type="component" value="Unassembled WGS sequence"/>
</dbReference>
<gene>
    <name evidence="1" type="ORF">BS47DRAFT_1263381</name>
</gene>
<sequence>MPKALSDNLKAHIPILHTGGLQPMQIAEKLGVSLSIVHLTLRLQSKYGVPYHPSHVRLGRKCILSASSVEFIDKLLVADNTLYLDEIQEQLFSVRGVKVSISTVKCTLNQMCFSCKQVSKEARERNELLRAAFVNQAAELIPNPDMLLCVDES</sequence>
<proteinExistence type="predicted"/>
<reference evidence="1" key="1">
    <citation type="journal article" date="2020" name="Nat. Commun.">
        <title>Large-scale genome sequencing of mycorrhizal fungi provides insights into the early evolution of symbiotic traits.</title>
        <authorList>
            <person name="Miyauchi S."/>
            <person name="Kiss E."/>
            <person name="Kuo A."/>
            <person name="Drula E."/>
            <person name="Kohler A."/>
            <person name="Sanchez-Garcia M."/>
            <person name="Morin E."/>
            <person name="Andreopoulos B."/>
            <person name="Barry K.W."/>
            <person name="Bonito G."/>
            <person name="Buee M."/>
            <person name="Carver A."/>
            <person name="Chen C."/>
            <person name="Cichocki N."/>
            <person name="Clum A."/>
            <person name="Culley D."/>
            <person name="Crous P.W."/>
            <person name="Fauchery L."/>
            <person name="Girlanda M."/>
            <person name="Hayes R.D."/>
            <person name="Keri Z."/>
            <person name="LaButti K."/>
            <person name="Lipzen A."/>
            <person name="Lombard V."/>
            <person name="Magnuson J."/>
            <person name="Maillard F."/>
            <person name="Murat C."/>
            <person name="Nolan M."/>
            <person name="Ohm R.A."/>
            <person name="Pangilinan J."/>
            <person name="Pereira M.F."/>
            <person name="Perotto S."/>
            <person name="Peter M."/>
            <person name="Pfister S."/>
            <person name="Riley R."/>
            <person name="Sitrit Y."/>
            <person name="Stielow J.B."/>
            <person name="Szollosi G."/>
            <person name="Zifcakova L."/>
            <person name="Stursova M."/>
            <person name="Spatafora J.W."/>
            <person name="Tedersoo L."/>
            <person name="Vaario L.M."/>
            <person name="Yamada A."/>
            <person name="Yan M."/>
            <person name="Wang P."/>
            <person name="Xu J."/>
            <person name="Bruns T."/>
            <person name="Baldrian P."/>
            <person name="Vilgalys R."/>
            <person name="Dunand C."/>
            <person name="Henrissat B."/>
            <person name="Grigoriev I.V."/>
            <person name="Hibbett D."/>
            <person name="Nagy L.G."/>
            <person name="Martin F.M."/>
        </authorList>
    </citation>
    <scope>NUCLEOTIDE SEQUENCE</scope>
    <source>
        <strain evidence="1">UP504</strain>
    </source>
</reference>